<evidence type="ECO:0000256" key="1">
    <source>
        <dbReference type="SAM" id="MobiDB-lite"/>
    </source>
</evidence>
<proteinExistence type="predicted"/>
<feature type="compositionally biased region" description="Polar residues" evidence="1">
    <location>
        <begin position="163"/>
        <end position="172"/>
    </location>
</feature>
<dbReference type="Proteomes" id="UP001596208">
    <property type="component" value="Unassembled WGS sequence"/>
</dbReference>
<name>A0ABW0AYQ0_9ACTN</name>
<feature type="region of interest" description="Disordered" evidence="1">
    <location>
        <begin position="155"/>
        <end position="240"/>
    </location>
</feature>
<sequence>MPNALQEAATTPARHAQPRTWLRAVTWLVGAGLHPRAGGTTLDVARDLAARMDYRLGRVLYDLEGTAARCGVSTSTVKRHVRVLRELGALAWHRHGTKKNLRLPGRPYTATATVYAATIPAAYDEAMGHRLAGTGYDARVLGVTDEGRTLAARAIRAKAHPVGNNTSLTSGSAGRAPHSPGTHHDVPAAELDGGLNYTSRAHARAASPRRRTDCGAGRNTRPNRSTRRSGSGGSPSLRHPWQVARDIGLARQVRPLVGWTQPEGLRRLAFALRPLIDRGLDAHDIAAELTGLAVDWRPARPAAYITAALARDRRAETVRRPDKELTADPAAHQEWQRWLDNRRADAPARTDDDRRHARLYAWDRWSEVAAHYDEDPDDALDLYGTRLCAYAVKRAAPPA</sequence>
<evidence type="ECO:0000313" key="2">
    <source>
        <dbReference type="EMBL" id="MFC5170080.1"/>
    </source>
</evidence>
<gene>
    <name evidence="2" type="ORF">ACFPRK_05610</name>
</gene>
<keyword evidence="3" id="KW-1185">Reference proteome</keyword>
<comment type="caution">
    <text evidence="2">The sequence shown here is derived from an EMBL/GenBank/DDBJ whole genome shotgun (WGS) entry which is preliminary data.</text>
</comment>
<reference evidence="3" key="1">
    <citation type="journal article" date="2019" name="Int. J. Syst. Evol. Microbiol.">
        <title>The Global Catalogue of Microorganisms (GCM) 10K type strain sequencing project: providing services to taxonomists for standard genome sequencing and annotation.</title>
        <authorList>
            <consortium name="The Broad Institute Genomics Platform"/>
            <consortium name="The Broad Institute Genome Sequencing Center for Infectious Disease"/>
            <person name="Wu L."/>
            <person name="Ma J."/>
        </authorList>
    </citation>
    <scope>NUCLEOTIDE SEQUENCE [LARGE SCALE GENOMIC DNA]</scope>
    <source>
        <strain evidence="3">CGMCC 4.1721</strain>
    </source>
</reference>
<protein>
    <submittedName>
        <fullName evidence="2">Cell wall protein</fullName>
    </submittedName>
</protein>
<dbReference type="RefSeq" id="WP_065849492.1">
    <property type="nucleotide sequence ID" value="NZ_JBHSKI010000001.1"/>
</dbReference>
<organism evidence="2 3">
    <name type="scientific">Streptomyces mutomycini</name>
    <dbReference type="NCBI Taxonomy" id="284036"/>
    <lineage>
        <taxon>Bacteria</taxon>
        <taxon>Bacillati</taxon>
        <taxon>Actinomycetota</taxon>
        <taxon>Actinomycetes</taxon>
        <taxon>Kitasatosporales</taxon>
        <taxon>Streptomycetaceae</taxon>
        <taxon>Streptomyces</taxon>
    </lineage>
</organism>
<accession>A0ABW0AYQ0</accession>
<evidence type="ECO:0000313" key="3">
    <source>
        <dbReference type="Proteomes" id="UP001596208"/>
    </source>
</evidence>
<dbReference type="EMBL" id="JBHSKI010000001">
    <property type="protein sequence ID" value="MFC5170080.1"/>
    <property type="molecule type" value="Genomic_DNA"/>
</dbReference>